<evidence type="ECO:0000313" key="2">
    <source>
        <dbReference type="Proteomes" id="UP001500064"/>
    </source>
</evidence>
<keyword evidence="2" id="KW-1185">Reference proteome</keyword>
<dbReference type="Proteomes" id="UP001500064">
    <property type="component" value="Unassembled WGS sequence"/>
</dbReference>
<dbReference type="InterPro" id="IPR029063">
    <property type="entry name" value="SAM-dependent_MTases_sf"/>
</dbReference>
<dbReference type="Gene3D" id="3.40.50.150">
    <property type="entry name" value="Vaccinia Virus protein VP39"/>
    <property type="match status" value="1"/>
</dbReference>
<evidence type="ECO:0000313" key="1">
    <source>
        <dbReference type="EMBL" id="GAA1628110.1"/>
    </source>
</evidence>
<dbReference type="RefSeq" id="WP_346104424.1">
    <property type="nucleotide sequence ID" value="NZ_BAAAMU010000015.1"/>
</dbReference>
<reference evidence="2" key="1">
    <citation type="journal article" date="2019" name="Int. J. Syst. Evol. Microbiol.">
        <title>The Global Catalogue of Microorganisms (GCM) 10K type strain sequencing project: providing services to taxonomists for standard genome sequencing and annotation.</title>
        <authorList>
            <consortium name="The Broad Institute Genomics Platform"/>
            <consortium name="The Broad Institute Genome Sequencing Center for Infectious Disease"/>
            <person name="Wu L."/>
            <person name="Ma J."/>
        </authorList>
    </citation>
    <scope>NUCLEOTIDE SEQUENCE [LARGE SCALE GENOMIC DNA]</scope>
    <source>
        <strain evidence="2">JCM 13929</strain>
    </source>
</reference>
<accession>A0ABP4QZ59</accession>
<evidence type="ECO:0008006" key="3">
    <source>
        <dbReference type="Google" id="ProtNLM"/>
    </source>
</evidence>
<proteinExistence type="predicted"/>
<organism evidence="1 2">
    <name type="scientific">Nonomuraea maheshkhaliensis</name>
    <dbReference type="NCBI Taxonomy" id="419590"/>
    <lineage>
        <taxon>Bacteria</taxon>
        <taxon>Bacillati</taxon>
        <taxon>Actinomycetota</taxon>
        <taxon>Actinomycetes</taxon>
        <taxon>Streptosporangiales</taxon>
        <taxon>Streptosporangiaceae</taxon>
        <taxon>Nonomuraea</taxon>
    </lineage>
</organism>
<comment type="caution">
    <text evidence="1">The sequence shown here is derived from an EMBL/GenBank/DDBJ whole genome shotgun (WGS) entry which is preliminary data.</text>
</comment>
<dbReference type="EMBL" id="BAAAMU010000015">
    <property type="protein sequence ID" value="GAA1628110.1"/>
    <property type="molecule type" value="Genomic_DNA"/>
</dbReference>
<gene>
    <name evidence="1" type="ORF">GCM10009733_026060</name>
</gene>
<name>A0ABP4QZ59_9ACTN</name>
<protein>
    <recommendedName>
        <fullName evidence="3">Class I SAM-dependent methyltransferase</fullName>
    </recommendedName>
</protein>
<dbReference type="SUPFAM" id="SSF53335">
    <property type="entry name" value="S-adenosyl-L-methionine-dependent methyltransferases"/>
    <property type="match status" value="1"/>
</dbReference>
<sequence length="141" mass="16059">MITRPLPRSRLRWYRLVYRLAYRLGLTVWQRPAPPADLITLVNRPGPLLPGMALDLGCGTGTDTVYLATHARLLLYGFSRPPKAAPMYAGLTVEEVRHRFTRAGWRLLTARRASAEALGIKVRRADARFELWCYDLERLPG</sequence>